<dbReference type="PANTHER" id="PTHR22968:SF24">
    <property type="entry name" value="SERINE_THREONINE-PROTEIN KINASE"/>
    <property type="match status" value="1"/>
</dbReference>
<dbReference type="Gene3D" id="2.60.40.150">
    <property type="entry name" value="C2 domain"/>
    <property type="match status" value="1"/>
</dbReference>
<protein>
    <recommendedName>
        <fullName evidence="4">Phorbol-ester/DAG-type domain-containing protein</fullName>
    </recommendedName>
</protein>
<feature type="region of interest" description="Disordered" evidence="3">
    <location>
        <begin position="853"/>
        <end position="942"/>
    </location>
</feature>
<evidence type="ECO:0000313" key="5">
    <source>
        <dbReference type="EMBL" id="EGB08795.1"/>
    </source>
</evidence>
<feature type="compositionally biased region" description="Basic and acidic residues" evidence="3">
    <location>
        <begin position="640"/>
        <end position="656"/>
    </location>
</feature>
<dbReference type="GeneID" id="20224532"/>
<evidence type="ECO:0000256" key="3">
    <source>
        <dbReference type="SAM" id="MobiDB-lite"/>
    </source>
</evidence>
<dbReference type="AlphaFoldDB" id="F0Y808"/>
<dbReference type="CDD" id="cd00029">
    <property type="entry name" value="C1"/>
    <property type="match status" value="1"/>
</dbReference>
<dbReference type="EMBL" id="GL833127">
    <property type="protein sequence ID" value="EGB08795.1"/>
    <property type="molecule type" value="Genomic_DNA"/>
</dbReference>
<organism evidence="6">
    <name type="scientific">Aureococcus anophagefferens</name>
    <name type="common">Harmful bloom alga</name>
    <dbReference type="NCBI Taxonomy" id="44056"/>
    <lineage>
        <taxon>Eukaryota</taxon>
        <taxon>Sar</taxon>
        <taxon>Stramenopiles</taxon>
        <taxon>Ochrophyta</taxon>
        <taxon>Pelagophyceae</taxon>
        <taxon>Pelagomonadales</taxon>
        <taxon>Pelagomonadaceae</taxon>
        <taxon>Aureococcus</taxon>
    </lineage>
</organism>
<dbReference type="SMART" id="SM00109">
    <property type="entry name" value="C1"/>
    <property type="match status" value="1"/>
</dbReference>
<dbReference type="SUPFAM" id="SSF57889">
    <property type="entry name" value="Cysteine-rich domain"/>
    <property type="match status" value="1"/>
</dbReference>
<feature type="domain" description="Phorbol-ester/DAG-type" evidence="4">
    <location>
        <begin position="162"/>
        <end position="214"/>
    </location>
</feature>
<name>F0Y808_AURAN</name>
<feature type="region of interest" description="Disordered" evidence="3">
    <location>
        <begin position="215"/>
        <end position="269"/>
    </location>
</feature>
<dbReference type="PANTHER" id="PTHR22968">
    <property type="entry name" value="PROTEIN KINASE C, MU"/>
    <property type="match status" value="1"/>
</dbReference>
<dbReference type="GO" id="GO:0005829">
    <property type="term" value="C:cytosol"/>
    <property type="evidence" value="ECO:0007669"/>
    <property type="project" value="TreeGrafter"/>
</dbReference>
<keyword evidence="1" id="KW-0479">Metal-binding</keyword>
<proteinExistence type="predicted"/>
<gene>
    <name evidence="5" type="ORF">AURANDRAFT_63847</name>
</gene>
<dbReference type="Gene3D" id="3.30.60.20">
    <property type="match status" value="1"/>
</dbReference>
<dbReference type="GO" id="GO:0016020">
    <property type="term" value="C:membrane"/>
    <property type="evidence" value="ECO:0007669"/>
    <property type="project" value="UniProtKB-SubCell"/>
</dbReference>
<dbReference type="OrthoDB" id="204852at2759"/>
<dbReference type="PROSITE" id="PS00479">
    <property type="entry name" value="ZF_DAG_PE_1"/>
    <property type="match status" value="1"/>
</dbReference>
<feature type="compositionally biased region" description="Acidic residues" evidence="3">
    <location>
        <begin position="700"/>
        <end position="714"/>
    </location>
</feature>
<keyword evidence="2" id="KW-0862">Zinc</keyword>
<feature type="region of interest" description="Disordered" evidence="3">
    <location>
        <begin position="628"/>
        <end position="669"/>
    </location>
</feature>
<dbReference type="InterPro" id="IPR046349">
    <property type="entry name" value="C1-like_sf"/>
</dbReference>
<dbReference type="GO" id="GO:0004674">
    <property type="term" value="F:protein serine/threonine kinase activity"/>
    <property type="evidence" value="ECO:0007669"/>
    <property type="project" value="UniProtKB-KW"/>
</dbReference>
<accession>F0Y808</accession>
<dbReference type="GO" id="GO:0008270">
    <property type="term" value="F:zinc ion binding"/>
    <property type="evidence" value="ECO:0007669"/>
    <property type="project" value="UniProtKB-KW"/>
</dbReference>
<evidence type="ECO:0000256" key="1">
    <source>
        <dbReference type="ARBA" id="ARBA00022723"/>
    </source>
</evidence>
<evidence type="ECO:0000256" key="2">
    <source>
        <dbReference type="ARBA" id="ARBA00022833"/>
    </source>
</evidence>
<dbReference type="GO" id="GO:0007200">
    <property type="term" value="P:phospholipase C-activating G protein-coupled receptor signaling pathway"/>
    <property type="evidence" value="ECO:0007669"/>
    <property type="project" value="TreeGrafter"/>
</dbReference>
<dbReference type="RefSeq" id="XP_009036777.1">
    <property type="nucleotide sequence ID" value="XM_009038529.1"/>
</dbReference>
<feature type="compositionally biased region" description="Basic and acidic residues" evidence="3">
    <location>
        <begin position="857"/>
        <end position="873"/>
    </location>
</feature>
<dbReference type="GO" id="GO:0035556">
    <property type="term" value="P:intracellular signal transduction"/>
    <property type="evidence" value="ECO:0007669"/>
    <property type="project" value="TreeGrafter"/>
</dbReference>
<dbReference type="KEGG" id="aaf:AURANDRAFT_63847"/>
<evidence type="ECO:0000313" key="6">
    <source>
        <dbReference type="Proteomes" id="UP000002729"/>
    </source>
</evidence>
<sequence>MASVSGLLHVRLRSASGCLAVPAASLTAKFRLLPWREEQTTSGAHADADGNATWADDDDGNLVVLAQLAATENAAPRLHVELRSRELYVYERSLGQATVDAAALVAAPGRRETLSIALEAAGDDARAVVVVDVEFVAGTTTAPEALERTESQGSLNEGRRHQHLFRLTSYTRPTWCAVCGGLMVGIRHQGFQCESCLLDCHDHCQLRAHATHDCRLGTPVAPRDDGESAEAEEASPEAATPEKAVSRRPSASVDDIAEEKPRPSSSRGVGLLTLHLTGVRLARDDDDDDDAAAAKTKKAGDYYARLCLAPSRDAPTPTDRHYAKRTHTVYETSDPTFDAKWQFLVESFGAEVRLELVDAARDAVVGSLRFGVLDLLQERADFAAREAYVAARRAYRNAVAAVARAKRAEDSGAVPYAAPATPRFFDDAENAALRDRAGAVAGAAAFARADLEVFSDDLWWSLDPRYAPPTPEPAQFSIEITRSHIQRATDVVNAISRAYADYETFMSWDEPLKTGAAFVAFVGCCVFVDAEYAGALPLLAFVVFLAALAPRRFARGDPRAGELDLAFRRADEEHLGGGAARYRPLAYVKVAVCAGRGVDAGARDEKRTEKPTPGDVYVVASFRHYRAAPAPQPPAVPRSNSRDAATRSPKKAREPESASSSPRHTKDEDDAFWRDAALFPGDVALDGDGAAKNDGGDGAEPSDDDGDDAASEDDEPRRLYDEHVLGYTGTAAKTCEPRWHGALGATLSHRAAGPSALLSRLVGPRFGGGEADACSFAVVEPWERRGWAGEARRAKPLVDRALVYPLLQPADGGELRPWAEATGVLVFRVMRQHPIDRLLDSCLGSVEVPVASLVDDDGGRGAQRERRGWHDLELSDDESDAEAPPDVPYAKKKREPPALHLRLQLALRDTSAAPNPDERETSRAVEAMQDPDAADPAAHPDLRSRVVGVARDGLRPLSTAVTAHEYLAWAQNALGRYLDVMESMKNLVNWTHPEKTGLIFVGVLVGAVLFCRIKTRWLTLAFGLYEFTYRLLPSSASTVTCRFLNALKAVPNDRDLRACYGHRAALHAGRLVDSERRRRRRARLHAIWDCGWEGGVELRPDASSAFDRRRLVLHGRRLLAWRSERDVDAGRPPAAQLLLQGHSGLTAPAPTDGAGLPDDRRAHMLAVFGQASDGAPLRWALLCADERDREALGAAIARACDDKLD</sequence>
<reference evidence="5 6" key="1">
    <citation type="journal article" date="2011" name="Proc. Natl. Acad. Sci. U.S.A.">
        <title>Niche of harmful alga Aureococcus anophagefferens revealed through ecogenomics.</title>
        <authorList>
            <person name="Gobler C.J."/>
            <person name="Berry D.L."/>
            <person name="Dyhrman S.T."/>
            <person name="Wilhelm S.W."/>
            <person name="Salamov A."/>
            <person name="Lobanov A.V."/>
            <person name="Zhang Y."/>
            <person name="Collier J.L."/>
            <person name="Wurch L.L."/>
            <person name="Kustka A.B."/>
            <person name="Dill B.D."/>
            <person name="Shah M."/>
            <person name="VerBerkmoes N.C."/>
            <person name="Kuo A."/>
            <person name="Terry A."/>
            <person name="Pangilinan J."/>
            <person name="Lindquist E.A."/>
            <person name="Lucas S."/>
            <person name="Paulsen I.T."/>
            <person name="Hattenrath-Lehmann T.K."/>
            <person name="Talmage S.C."/>
            <person name="Walker E.A."/>
            <person name="Koch F."/>
            <person name="Burson A.M."/>
            <person name="Marcoval M.A."/>
            <person name="Tang Y.Z."/>
            <person name="Lecleir G.R."/>
            <person name="Coyne K.J."/>
            <person name="Berg G.M."/>
            <person name="Bertrand E.M."/>
            <person name="Saito M.A."/>
            <person name="Gladyshev V.N."/>
            <person name="Grigoriev I.V."/>
        </authorList>
    </citation>
    <scope>NUCLEOTIDE SEQUENCE [LARGE SCALE GENOMIC DNA]</scope>
    <source>
        <strain evidence="6">CCMP 1984</strain>
    </source>
</reference>
<dbReference type="PROSITE" id="PS50081">
    <property type="entry name" value="ZF_DAG_PE_2"/>
    <property type="match status" value="1"/>
</dbReference>
<keyword evidence="6" id="KW-1185">Reference proteome</keyword>
<feature type="compositionally biased region" description="Acidic residues" evidence="3">
    <location>
        <begin position="874"/>
        <end position="883"/>
    </location>
</feature>
<dbReference type="SUPFAM" id="SSF49562">
    <property type="entry name" value="C2 domain (Calcium/lipid-binding domain, CaLB)"/>
    <property type="match status" value="1"/>
</dbReference>
<evidence type="ECO:0000259" key="4">
    <source>
        <dbReference type="PROSITE" id="PS50081"/>
    </source>
</evidence>
<dbReference type="Pfam" id="PF00130">
    <property type="entry name" value="C1_1"/>
    <property type="match status" value="1"/>
</dbReference>
<dbReference type="InParanoid" id="F0Y808"/>
<dbReference type="InterPro" id="IPR035892">
    <property type="entry name" value="C2_domain_sf"/>
</dbReference>
<dbReference type="Proteomes" id="UP000002729">
    <property type="component" value="Unassembled WGS sequence"/>
</dbReference>
<dbReference type="InterPro" id="IPR002219">
    <property type="entry name" value="PKC_DAG/PE"/>
</dbReference>
<dbReference type="OMA" id="QFDLCIS"/>
<feature type="region of interest" description="Disordered" evidence="3">
    <location>
        <begin position="683"/>
        <end position="720"/>
    </location>
</feature>